<organism evidence="1 2">
    <name type="scientific">Eumeta variegata</name>
    <name type="common">Bagworm moth</name>
    <name type="synonym">Eumeta japonica</name>
    <dbReference type="NCBI Taxonomy" id="151549"/>
    <lineage>
        <taxon>Eukaryota</taxon>
        <taxon>Metazoa</taxon>
        <taxon>Ecdysozoa</taxon>
        <taxon>Arthropoda</taxon>
        <taxon>Hexapoda</taxon>
        <taxon>Insecta</taxon>
        <taxon>Pterygota</taxon>
        <taxon>Neoptera</taxon>
        <taxon>Endopterygota</taxon>
        <taxon>Lepidoptera</taxon>
        <taxon>Glossata</taxon>
        <taxon>Ditrysia</taxon>
        <taxon>Tineoidea</taxon>
        <taxon>Psychidae</taxon>
        <taxon>Oiketicinae</taxon>
        <taxon>Eumeta</taxon>
    </lineage>
</organism>
<gene>
    <name evidence="1" type="ORF">EVAR_95354_1</name>
</gene>
<protein>
    <submittedName>
        <fullName evidence="1">Uncharacterized protein</fullName>
    </submittedName>
</protein>
<reference evidence="1 2" key="1">
    <citation type="journal article" date="2019" name="Commun. Biol.">
        <title>The bagworm genome reveals a unique fibroin gene that provides high tensile strength.</title>
        <authorList>
            <person name="Kono N."/>
            <person name="Nakamura H."/>
            <person name="Ohtoshi R."/>
            <person name="Tomita M."/>
            <person name="Numata K."/>
            <person name="Arakawa K."/>
        </authorList>
    </citation>
    <scope>NUCLEOTIDE SEQUENCE [LARGE SCALE GENOMIC DNA]</scope>
</reference>
<accession>A0A4C1U939</accession>
<sequence>MTPIPQSKLSLSRGARHLFGLTRLTGARSAATTSIGRSLQSIKNGAPGKWGRVTVSGDEPRRALGARRTRLRNRNANSTRLCRDGRLL</sequence>
<proteinExistence type="predicted"/>
<evidence type="ECO:0000313" key="2">
    <source>
        <dbReference type="Proteomes" id="UP000299102"/>
    </source>
</evidence>
<name>A0A4C1U939_EUMVA</name>
<dbReference type="Proteomes" id="UP000299102">
    <property type="component" value="Unassembled WGS sequence"/>
</dbReference>
<keyword evidence="2" id="KW-1185">Reference proteome</keyword>
<evidence type="ECO:0000313" key="1">
    <source>
        <dbReference type="EMBL" id="GBP22953.1"/>
    </source>
</evidence>
<dbReference type="EMBL" id="BGZK01000145">
    <property type="protein sequence ID" value="GBP22953.1"/>
    <property type="molecule type" value="Genomic_DNA"/>
</dbReference>
<comment type="caution">
    <text evidence="1">The sequence shown here is derived from an EMBL/GenBank/DDBJ whole genome shotgun (WGS) entry which is preliminary data.</text>
</comment>
<dbReference type="AlphaFoldDB" id="A0A4C1U939"/>